<dbReference type="GO" id="GO:0005829">
    <property type="term" value="C:cytosol"/>
    <property type="evidence" value="ECO:0007669"/>
    <property type="project" value="TreeGrafter"/>
</dbReference>
<keyword evidence="4 7" id="KW-0238">DNA-binding</keyword>
<dbReference type="CDD" id="cd00383">
    <property type="entry name" value="trans_reg_C"/>
    <property type="match status" value="1"/>
</dbReference>
<name>A0A2D6YFZ5_9DELT</name>
<comment type="caution">
    <text evidence="10">The sequence shown here is derived from an EMBL/GenBank/DDBJ whole genome shotgun (WGS) entry which is preliminary data.</text>
</comment>
<evidence type="ECO:0000256" key="4">
    <source>
        <dbReference type="ARBA" id="ARBA00023125"/>
    </source>
</evidence>
<dbReference type="GO" id="GO:0000976">
    <property type="term" value="F:transcription cis-regulatory region binding"/>
    <property type="evidence" value="ECO:0007669"/>
    <property type="project" value="TreeGrafter"/>
</dbReference>
<keyword evidence="1 6" id="KW-0597">Phosphoprotein</keyword>
<dbReference type="SMART" id="SM00448">
    <property type="entry name" value="REC"/>
    <property type="match status" value="1"/>
</dbReference>
<evidence type="ECO:0000256" key="7">
    <source>
        <dbReference type="PROSITE-ProRule" id="PRU01091"/>
    </source>
</evidence>
<dbReference type="GO" id="GO:0000156">
    <property type="term" value="F:phosphorelay response regulator activity"/>
    <property type="evidence" value="ECO:0007669"/>
    <property type="project" value="TreeGrafter"/>
</dbReference>
<proteinExistence type="predicted"/>
<accession>A0A2D6YFZ5</accession>
<sequence length="231" mass="26616">MPRSTILIVEDEPKISQLLGDYLQQADYETRESLNYGQIWSWVEQEEINLILLDWMLPGMSGLEICQQLRTISTVPILMITARVEEIDRLKGLDSGVDDYICKPFSPREVVARVKAVLRRTCHEDHTELTVGPLHLDQTTHQVWVDESEVVLTPNEFGVLKVLLQRPGKVWSRESLLQQVQGYQFNGYDRTIDTHVKNLRKKLATHGLESSIVTVYGIGYRFQLLEHSKDE</sequence>
<gene>
    <name evidence="10" type="ORF">CMN54_01240</name>
</gene>
<dbReference type="Gene3D" id="6.10.250.690">
    <property type="match status" value="1"/>
</dbReference>
<evidence type="ECO:0000259" key="8">
    <source>
        <dbReference type="PROSITE" id="PS50110"/>
    </source>
</evidence>
<feature type="domain" description="Response regulatory" evidence="8">
    <location>
        <begin position="5"/>
        <end position="118"/>
    </location>
</feature>
<dbReference type="SUPFAM" id="SSF52172">
    <property type="entry name" value="CheY-like"/>
    <property type="match status" value="1"/>
</dbReference>
<evidence type="ECO:0000256" key="5">
    <source>
        <dbReference type="ARBA" id="ARBA00023163"/>
    </source>
</evidence>
<evidence type="ECO:0000256" key="2">
    <source>
        <dbReference type="ARBA" id="ARBA00023012"/>
    </source>
</evidence>
<dbReference type="GO" id="GO:0006355">
    <property type="term" value="P:regulation of DNA-templated transcription"/>
    <property type="evidence" value="ECO:0007669"/>
    <property type="project" value="InterPro"/>
</dbReference>
<reference evidence="11" key="1">
    <citation type="submission" date="2017-09" db="EMBL/GenBank/DDBJ databases">
        <title>The Reconstruction of 2,631 Draft Metagenome-Assembled Genomes from the Global Oceans.</title>
        <authorList>
            <person name="Tully B.J."/>
            <person name="Graham E.D."/>
            <person name="Heidelberg J.F."/>
        </authorList>
    </citation>
    <scope>NUCLEOTIDE SEQUENCE [LARGE SCALE GENOMIC DNA]</scope>
</reference>
<dbReference type="InterPro" id="IPR011006">
    <property type="entry name" value="CheY-like_superfamily"/>
</dbReference>
<protein>
    <submittedName>
        <fullName evidence="10">Two-component system response regulator BaeR</fullName>
    </submittedName>
</protein>
<dbReference type="Pfam" id="PF00072">
    <property type="entry name" value="Response_reg"/>
    <property type="match status" value="1"/>
</dbReference>
<dbReference type="AlphaFoldDB" id="A0A2D6YFZ5"/>
<keyword evidence="2" id="KW-0902">Two-component regulatory system</keyword>
<dbReference type="PANTHER" id="PTHR48111">
    <property type="entry name" value="REGULATOR OF RPOS"/>
    <property type="match status" value="1"/>
</dbReference>
<evidence type="ECO:0000313" key="10">
    <source>
        <dbReference type="EMBL" id="MAH62076.1"/>
    </source>
</evidence>
<dbReference type="Proteomes" id="UP000226525">
    <property type="component" value="Unassembled WGS sequence"/>
</dbReference>
<feature type="modified residue" description="4-aspartylphosphate" evidence="6">
    <location>
        <position position="54"/>
    </location>
</feature>
<dbReference type="InterPro" id="IPR036388">
    <property type="entry name" value="WH-like_DNA-bd_sf"/>
</dbReference>
<feature type="DNA-binding region" description="OmpR/PhoB-type" evidence="7">
    <location>
        <begin position="126"/>
        <end position="224"/>
    </location>
</feature>
<dbReference type="InterPro" id="IPR039420">
    <property type="entry name" value="WalR-like"/>
</dbReference>
<evidence type="ECO:0000313" key="11">
    <source>
        <dbReference type="Proteomes" id="UP000226525"/>
    </source>
</evidence>
<evidence type="ECO:0000256" key="1">
    <source>
        <dbReference type="ARBA" id="ARBA00022553"/>
    </source>
</evidence>
<dbReference type="SUPFAM" id="SSF46894">
    <property type="entry name" value="C-terminal effector domain of the bipartite response regulators"/>
    <property type="match status" value="1"/>
</dbReference>
<dbReference type="PROSITE" id="PS51755">
    <property type="entry name" value="OMPR_PHOB"/>
    <property type="match status" value="1"/>
</dbReference>
<organism evidence="10 11">
    <name type="scientific">SAR324 cluster bacterium</name>
    <dbReference type="NCBI Taxonomy" id="2024889"/>
    <lineage>
        <taxon>Bacteria</taxon>
        <taxon>Deltaproteobacteria</taxon>
        <taxon>SAR324 cluster</taxon>
    </lineage>
</organism>
<dbReference type="Gene3D" id="1.10.10.10">
    <property type="entry name" value="Winged helix-like DNA-binding domain superfamily/Winged helix DNA-binding domain"/>
    <property type="match status" value="1"/>
</dbReference>
<dbReference type="GO" id="GO:0032993">
    <property type="term" value="C:protein-DNA complex"/>
    <property type="evidence" value="ECO:0007669"/>
    <property type="project" value="TreeGrafter"/>
</dbReference>
<dbReference type="InterPro" id="IPR001789">
    <property type="entry name" value="Sig_transdc_resp-reg_receiver"/>
</dbReference>
<evidence type="ECO:0000259" key="9">
    <source>
        <dbReference type="PROSITE" id="PS51755"/>
    </source>
</evidence>
<dbReference type="FunFam" id="3.40.50.2300:FF:000001">
    <property type="entry name" value="DNA-binding response regulator PhoB"/>
    <property type="match status" value="1"/>
</dbReference>
<dbReference type="EMBL" id="NZEX01000013">
    <property type="protein sequence ID" value="MAH62076.1"/>
    <property type="molecule type" value="Genomic_DNA"/>
</dbReference>
<dbReference type="InterPro" id="IPR016032">
    <property type="entry name" value="Sig_transdc_resp-reg_C-effctor"/>
</dbReference>
<keyword evidence="3" id="KW-0805">Transcription regulation</keyword>
<dbReference type="Pfam" id="PF00486">
    <property type="entry name" value="Trans_reg_C"/>
    <property type="match status" value="1"/>
</dbReference>
<evidence type="ECO:0000256" key="6">
    <source>
        <dbReference type="PROSITE-ProRule" id="PRU00169"/>
    </source>
</evidence>
<dbReference type="Gene3D" id="3.40.50.2300">
    <property type="match status" value="1"/>
</dbReference>
<dbReference type="InterPro" id="IPR001867">
    <property type="entry name" value="OmpR/PhoB-type_DNA-bd"/>
</dbReference>
<keyword evidence="5" id="KW-0804">Transcription</keyword>
<dbReference type="SMART" id="SM00862">
    <property type="entry name" value="Trans_reg_C"/>
    <property type="match status" value="1"/>
</dbReference>
<dbReference type="PANTHER" id="PTHR48111:SF59">
    <property type="entry name" value="TRANSCRIPTIONAL REGULATORY PROTEIN BAER"/>
    <property type="match status" value="1"/>
</dbReference>
<dbReference type="PROSITE" id="PS50110">
    <property type="entry name" value="RESPONSE_REGULATORY"/>
    <property type="match status" value="1"/>
</dbReference>
<feature type="domain" description="OmpR/PhoB-type" evidence="9">
    <location>
        <begin position="126"/>
        <end position="224"/>
    </location>
</feature>
<evidence type="ECO:0000256" key="3">
    <source>
        <dbReference type="ARBA" id="ARBA00023015"/>
    </source>
</evidence>